<dbReference type="AlphaFoldDB" id="A0AAV6X7I9"/>
<dbReference type="GO" id="GO:0016788">
    <property type="term" value="F:hydrolase activity, acting on ester bonds"/>
    <property type="evidence" value="ECO:0007669"/>
    <property type="project" value="InterPro"/>
</dbReference>
<dbReference type="Gene3D" id="3.40.50.1110">
    <property type="entry name" value="SGNH hydrolase"/>
    <property type="match status" value="1"/>
</dbReference>
<comment type="similarity">
    <text evidence="1">Belongs to the 'GDSL' lipolytic enzyme family.</text>
</comment>
<dbReference type="EMBL" id="WHWC01000007">
    <property type="protein sequence ID" value="KAG8378884.1"/>
    <property type="molecule type" value="Genomic_DNA"/>
</dbReference>
<keyword evidence="3" id="KW-1185">Reference proteome</keyword>
<evidence type="ECO:0000256" key="1">
    <source>
        <dbReference type="ARBA" id="ARBA00008668"/>
    </source>
</evidence>
<proteinExistence type="inferred from homology"/>
<dbReference type="Pfam" id="PF00657">
    <property type="entry name" value="Lipase_GDSL"/>
    <property type="match status" value="1"/>
</dbReference>
<sequence>MLSNCRSDPLLQKIVLIWHKASKSPDRTNEFTGIYAEQCVTLAKELGLPSINLWVKMQEIDGWQTKFLSDGLHLTPEGNEVFLEVNKVFDDIGILVRLAI</sequence>
<accession>A0AAV6X7I9</accession>
<dbReference type="PANTHER" id="PTHR14209:SF36">
    <property type="entry name" value="GDSL-LIKE LIPASE_ACYLHYDROLASE FAMILY PROTEIN, EXPRESSED"/>
    <property type="match status" value="1"/>
</dbReference>
<dbReference type="PANTHER" id="PTHR14209">
    <property type="entry name" value="ISOAMYL ACETATE-HYDROLYZING ESTERASE 1"/>
    <property type="match status" value="1"/>
</dbReference>
<dbReference type="SUPFAM" id="SSF52266">
    <property type="entry name" value="SGNH hydrolase"/>
    <property type="match status" value="1"/>
</dbReference>
<reference evidence="2" key="1">
    <citation type="submission" date="2019-10" db="EMBL/GenBank/DDBJ databases">
        <authorList>
            <person name="Zhang R."/>
            <person name="Pan Y."/>
            <person name="Wang J."/>
            <person name="Ma R."/>
            <person name="Yu S."/>
        </authorList>
    </citation>
    <scope>NUCLEOTIDE SEQUENCE</scope>
    <source>
        <strain evidence="2">LA-IB0</strain>
        <tissue evidence="2">Leaf</tissue>
    </source>
</reference>
<comment type="caution">
    <text evidence="2">The sequence shown here is derived from an EMBL/GenBank/DDBJ whole genome shotgun (WGS) entry which is preliminary data.</text>
</comment>
<dbReference type="InterPro" id="IPR036514">
    <property type="entry name" value="SGNH_hydro_sf"/>
</dbReference>
<protein>
    <submittedName>
        <fullName evidence="2">Uncharacterized protein</fullName>
    </submittedName>
</protein>
<dbReference type="Proteomes" id="UP000826271">
    <property type="component" value="Unassembled WGS sequence"/>
</dbReference>
<organism evidence="2 3">
    <name type="scientific">Buddleja alternifolia</name>
    <dbReference type="NCBI Taxonomy" id="168488"/>
    <lineage>
        <taxon>Eukaryota</taxon>
        <taxon>Viridiplantae</taxon>
        <taxon>Streptophyta</taxon>
        <taxon>Embryophyta</taxon>
        <taxon>Tracheophyta</taxon>
        <taxon>Spermatophyta</taxon>
        <taxon>Magnoliopsida</taxon>
        <taxon>eudicotyledons</taxon>
        <taxon>Gunneridae</taxon>
        <taxon>Pentapetalae</taxon>
        <taxon>asterids</taxon>
        <taxon>lamiids</taxon>
        <taxon>Lamiales</taxon>
        <taxon>Scrophulariaceae</taxon>
        <taxon>Buddlejeae</taxon>
        <taxon>Buddleja</taxon>
    </lineage>
</organism>
<dbReference type="InterPro" id="IPR045136">
    <property type="entry name" value="Iah1-like"/>
</dbReference>
<gene>
    <name evidence="2" type="ORF">BUALT_Bualt07G0031000</name>
</gene>
<evidence type="ECO:0000313" key="2">
    <source>
        <dbReference type="EMBL" id="KAG8378884.1"/>
    </source>
</evidence>
<evidence type="ECO:0000313" key="3">
    <source>
        <dbReference type="Proteomes" id="UP000826271"/>
    </source>
</evidence>
<name>A0AAV6X7I9_9LAMI</name>
<dbReference type="InterPro" id="IPR001087">
    <property type="entry name" value="GDSL"/>
</dbReference>